<proteinExistence type="predicted"/>
<name>X1VAB0_9ZZZZ</name>
<gene>
    <name evidence="1" type="ORF">S12H4_50952</name>
</gene>
<accession>X1VAB0</accession>
<organism evidence="1">
    <name type="scientific">marine sediment metagenome</name>
    <dbReference type="NCBI Taxonomy" id="412755"/>
    <lineage>
        <taxon>unclassified sequences</taxon>
        <taxon>metagenomes</taxon>
        <taxon>ecological metagenomes</taxon>
    </lineage>
</organism>
<evidence type="ECO:0000313" key="1">
    <source>
        <dbReference type="EMBL" id="GAJ10126.1"/>
    </source>
</evidence>
<dbReference type="AlphaFoldDB" id="X1VAB0"/>
<protein>
    <submittedName>
        <fullName evidence="1">Uncharacterized protein</fullName>
    </submittedName>
</protein>
<feature type="non-terminal residue" evidence="1">
    <location>
        <position position="1"/>
    </location>
</feature>
<sequence length="46" mass="5228">DEFNFPEGDWINSDFDPLSIGSGELTGWFEKRRITASKKLEPGLNI</sequence>
<comment type="caution">
    <text evidence="1">The sequence shown here is derived from an EMBL/GenBank/DDBJ whole genome shotgun (WGS) entry which is preliminary data.</text>
</comment>
<dbReference type="EMBL" id="BARW01032152">
    <property type="protein sequence ID" value="GAJ10126.1"/>
    <property type="molecule type" value="Genomic_DNA"/>
</dbReference>
<reference evidence="1" key="1">
    <citation type="journal article" date="2014" name="Front. Microbiol.">
        <title>High frequency of phylogenetically diverse reductive dehalogenase-homologous genes in deep subseafloor sedimentary metagenomes.</title>
        <authorList>
            <person name="Kawai M."/>
            <person name="Futagami T."/>
            <person name="Toyoda A."/>
            <person name="Takaki Y."/>
            <person name="Nishi S."/>
            <person name="Hori S."/>
            <person name="Arai W."/>
            <person name="Tsubouchi T."/>
            <person name="Morono Y."/>
            <person name="Uchiyama I."/>
            <person name="Ito T."/>
            <person name="Fujiyama A."/>
            <person name="Inagaki F."/>
            <person name="Takami H."/>
        </authorList>
    </citation>
    <scope>NUCLEOTIDE SEQUENCE</scope>
    <source>
        <strain evidence="1">Expedition CK06-06</strain>
    </source>
</reference>